<reference evidence="5" key="1">
    <citation type="submission" date="2006-10" db="EMBL/GenBank/DDBJ databases">
        <authorList>
            <person name="Amadeo P."/>
            <person name="Zhao Q."/>
            <person name="Wortman J."/>
            <person name="Fraser-Liggett C."/>
            <person name="Carlton J."/>
        </authorList>
    </citation>
    <scope>NUCLEOTIDE SEQUENCE</scope>
    <source>
        <strain evidence="5">G3</strain>
    </source>
</reference>
<dbReference type="SMART" id="SM00386">
    <property type="entry name" value="HAT"/>
    <property type="match status" value="7"/>
</dbReference>
<gene>
    <name evidence="5" type="ORF">TVAG_005680</name>
</gene>
<accession>A2FHQ3</accession>
<protein>
    <recommendedName>
        <fullName evidence="4">PRP1 splicing factor N-terminal domain-containing protein</fullName>
    </recommendedName>
</protein>
<sequence>MSDYPFPWGPPPPGYVPGLGRGATGFVSYIENAVIELQDEKALSAKMSTKKIKEIEKADNDADDFYNSMDLLISSRNKAKKKQNSEQEKTIFDETRDQFAEFTNNLKFITANDWANIPERGQLKNYRPKWELLTYASGRMITGDFSDSALSKEIRLQDQQNDTELEANKAMMAVSRAKNSVMNAQLSKLTKSSSTIDTSKYLQEIDIETQNRIQQYEDLDHAAQLYRQMTHYNKNDPVVWITRARIEEKRGKYDKAAKVALDGLSNNPESEELVLEAARLSQNDSQSILEASLESHHAQSPKIWLQLASLQNTEVLKISVLERALSKCPKSPMLWIAASNCDEESRLDVLKAGFQMNKDSKELFIAGLEASKSNEDLSFFISQKSDIKDDIETLITEANCEEKFDMDFTDSVEKALQIETDRDWITIAMESELKNCPRVASLIIRKTKIDDDMVLRANEAKRGNCIAVCESLLKRNAEEGNGWYPFLEFERSLGNLEAALDYSLNYIKEGDEISIVEISRFMDDEQALNLLQTKFEINKKSEKIALEIAKIFAKSDKDKAAEFSFSTASEINSSLLFSYGAQTGTSKTVTPTILKIGVGLFPENANLWLILTNLQPNDEEKCKVLQRATQECSRKAIIHIEFAKICKKIGISKPKIRALLERARFLCPNDESLWLYSAEFEDNEYKIRLLEESKSKVDHPSIIWARQIELMPAEQRLYAVKNAMEVIGEKREILLLIAIDLWRRAKIDESKRTFEKLSSLFPQWGDGWIYYLRFEVSHQNDISELLEKAANESSCGYIWEMQRANSDLDDKSLLLQLINDIPDPSNPDSSIFCNLFEL</sequence>
<dbReference type="OMA" id="DGWAWYY"/>
<keyword evidence="2" id="KW-0677">Repeat</keyword>
<dbReference type="Gene3D" id="1.25.40.10">
    <property type="entry name" value="Tetratricopeptide repeat domain"/>
    <property type="match status" value="2"/>
</dbReference>
<comment type="subcellular location">
    <subcellularLocation>
        <location evidence="1">Nucleus</location>
    </subcellularLocation>
</comment>
<dbReference type="Proteomes" id="UP000001542">
    <property type="component" value="Unassembled WGS sequence"/>
</dbReference>
<keyword evidence="6" id="KW-1185">Reference proteome</keyword>
<evidence type="ECO:0000256" key="1">
    <source>
        <dbReference type="ARBA" id="ARBA00004123"/>
    </source>
</evidence>
<organism evidence="5 6">
    <name type="scientific">Trichomonas vaginalis (strain ATCC PRA-98 / G3)</name>
    <dbReference type="NCBI Taxonomy" id="412133"/>
    <lineage>
        <taxon>Eukaryota</taxon>
        <taxon>Metamonada</taxon>
        <taxon>Parabasalia</taxon>
        <taxon>Trichomonadida</taxon>
        <taxon>Trichomonadidae</taxon>
        <taxon>Trichomonas</taxon>
    </lineage>
</organism>
<dbReference type="SUPFAM" id="SSF48452">
    <property type="entry name" value="TPR-like"/>
    <property type="match status" value="2"/>
</dbReference>
<dbReference type="EMBL" id="DS113799">
    <property type="protein sequence ID" value="EAX95553.1"/>
    <property type="molecule type" value="Genomic_DNA"/>
</dbReference>
<dbReference type="AlphaFoldDB" id="A2FHQ3"/>
<evidence type="ECO:0000256" key="3">
    <source>
        <dbReference type="ARBA" id="ARBA00023242"/>
    </source>
</evidence>
<dbReference type="RefSeq" id="XP_001308483.1">
    <property type="nucleotide sequence ID" value="XM_001308482.1"/>
</dbReference>
<evidence type="ECO:0000259" key="4">
    <source>
        <dbReference type="Pfam" id="PF06424"/>
    </source>
</evidence>
<name>A2FHQ3_TRIV3</name>
<dbReference type="Pfam" id="PF13428">
    <property type="entry name" value="TPR_14"/>
    <property type="match status" value="1"/>
</dbReference>
<dbReference type="OrthoDB" id="440128at2759"/>
<feature type="domain" description="PRP1 splicing factor N-terminal" evidence="4">
    <location>
        <begin position="11"/>
        <end position="124"/>
    </location>
</feature>
<dbReference type="GO" id="GO:0000398">
    <property type="term" value="P:mRNA splicing, via spliceosome"/>
    <property type="evidence" value="ECO:0000318"/>
    <property type="project" value="GO_Central"/>
</dbReference>
<dbReference type="PANTHER" id="PTHR11246:SF1">
    <property type="entry name" value="PRE-MRNA-PROCESSING FACTOR 6"/>
    <property type="match status" value="1"/>
</dbReference>
<reference evidence="5" key="2">
    <citation type="journal article" date="2007" name="Science">
        <title>Draft genome sequence of the sexually transmitted pathogen Trichomonas vaginalis.</title>
        <authorList>
            <person name="Carlton J.M."/>
            <person name="Hirt R.P."/>
            <person name="Silva J.C."/>
            <person name="Delcher A.L."/>
            <person name="Schatz M."/>
            <person name="Zhao Q."/>
            <person name="Wortman J.R."/>
            <person name="Bidwell S.L."/>
            <person name="Alsmark U.C.M."/>
            <person name="Besteiro S."/>
            <person name="Sicheritz-Ponten T."/>
            <person name="Noel C.J."/>
            <person name="Dacks J.B."/>
            <person name="Foster P.G."/>
            <person name="Simillion C."/>
            <person name="Van de Peer Y."/>
            <person name="Miranda-Saavedra D."/>
            <person name="Barton G.J."/>
            <person name="Westrop G.D."/>
            <person name="Mueller S."/>
            <person name="Dessi D."/>
            <person name="Fiori P.L."/>
            <person name="Ren Q."/>
            <person name="Paulsen I."/>
            <person name="Zhang H."/>
            <person name="Bastida-Corcuera F.D."/>
            <person name="Simoes-Barbosa A."/>
            <person name="Brown M.T."/>
            <person name="Hayes R.D."/>
            <person name="Mukherjee M."/>
            <person name="Okumura C.Y."/>
            <person name="Schneider R."/>
            <person name="Smith A.J."/>
            <person name="Vanacova S."/>
            <person name="Villalvazo M."/>
            <person name="Haas B.J."/>
            <person name="Pertea M."/>
            <person name="Feldblyum T.V."/>
            <person name="Utterback T.R."/>
            <person name="Shu C.L."/>
            <person name="Osoegawa K."/>
            <person name="de Jong P.J."/>
            <person name="Hrdy I."/>
            <person name="Horvathova L."/>
            <person name="Zubacova Z."/>
            <person name="Dolezal P."/>
            <person name="Malik S.B."/>
            <person name="Logsdon J.M. Jr."/>
            <person name="Henze K."/>
            <person name="Gupta A."/>
            <person name="Wang C.C."/>
            <person name="Dunne R.L."/>
            <person name="Upcroft J.A."/>
            <person name="Upcroft P."/>
            <person name="White O."/>
            <person name="Salzberg S.L."/>
            <person name="Tang P."/>
            <person name="Chiu C.-H."/>
            <person name="Lee Y.-S."/>
            <person name="Embley T.M."/>
            <person name="Coombs G.H."/>
            <person name="Mottram J.C."/>
            <person name="Tachezy J."/>
            <person name="Fraser-Liggett C.M."/>
            <person name="Johnson P.J."/>
        </authorList>
    </citation>
    <scope>NUCLEOTIDE SEQUENCE [LARGE SCALE GENOMIC DNA]</scope>
    <source>
        <strain evidence="5">G3</strain>
    </source>
</reference>
<dbReference type="VEuPathDB" id="TrichDB:TVAG_005680"/>
<dbReference type="STRING" id="5722.A2FHQ3"/>
<dbReference type="SMR" id="A2FHQ3"/>
<dbReference type="InterPro" id="IPR011990">
    <property type="entry name" value="TPR-like_helical_dom_sf"/>
</dbReference>
<evidence type="ECO:0000313" key="5">
    <source>
        <dbReference type="EMBL" id="EAX95553.1"/>
    </source>
</evidence>
<dbReference type="GO" id="GO:0000244">
    <property type="term" value="P:spliceosomal tri-snRNP complex assembly"/>
    <property type="evidence" value="ECO:0000318"/>
    <property type="project" value="GO_Central"/>
</dbReference>
<dbReference type="InterPro" id="IPR045075">
    <property type="entry name" value="Syf1-like"/>
</dbReference>
<proteinExistence type="predicted"/>
<dbReference type="KEGG" id="tva:4753310"/>
<dbReference type="Pfam" id="PF06424">
    <property type="entry name" value="PRP1_N"/>
    <property type="match status" value="1"/>
</dbReference>
<dbReference type="GO" id="GO:0046540">
    <property type="term" value="C:U4/U6 x U5 tri-snRNP complex"/>
    <property type="evidence" value="ECO:0000318"/>
    <property type="project" value="GO_Central"/>
</dbReference>
<keyword evidence="3" id="KW-0539">Nucleus</keyword>
<evidence type="ECO:0000256" key="2">
    <source>
        <dbReference type="ARBA" id="ARBA00022737"/>
    </source>
</evidence>
<dbReference type="PANTHER" id="PTHR11246">
    <property type="entry name" value="PRE-MRNA SPLICING FACTOR"/>
    <property type="match status" value="1"/>
</dbReference>
<evidence type="ECO:0000313" key="6">
    <source>
        <dbReference type="Proteomes" id="UP000001542"/>
    </source>
</evidence>
<dbReference type="InterPro" id="IPR010491">
    <property type="entry name" value="PRP1_N"/>
</dbReference>
<dbReference type="eggNOG" id="KOG0495">
    <property type="taxonomic scope" value="Eukaryota"/>
</dbReference>
<dbReference type="InParanoid" id="A2FHQ3"/>
<dbReference type="VEuPathDB" id="TrichDB:TVAGG3_0554420"/>
<dbReference type="InterPro" id="IPR003107">
    <property type="entry name" value="HAT"/>
</dbReference>
<dbReference type="GO" id="GO:0071013">
    <property type="term" value="C:catalytic step 2 spliceosome"/>
    <property type="evidence" value="ECO:0000318"/>
    <property type="project" value="GO_Central"/>
</dbReference>